<keyword evidence="3" id="KW-1185">Reference proteome</keyword>
<dbReference type="EMBL" id="CCAZ020000001">
    <property type="protein sequence ID" value="CEG08144.1"/>
    <property type="molecule type" value="Genomic_DNA"/>
</dbReference>
<comment type="caution">
    <text evidence="2">The sequence shown here is derived from an EMBL/GenBank/DDBJ whole genome shotgun (WGS) entry which is preliminary data.</text>
</comment>
<feature type="chain" id="PRO_5001860867" description="Membrane-bound lysozyme-inhibitor of c-type lysozyme" evidence="1">
    <location>
        <begin position="31"/>
        <end position="129"/>
    </location>
</feature>
<reference evidence="2 3" key="1">
    <citation type="journal article" date="2014" name="Genome Announc.">
        <title>Genome Sequence of Afipia felis Strain 76713, Isolated in Hospital Water Using an Amoeba Co-Culture Procedure.</title>
        <authorList>
            <person name="Benamar S."/>
            <person name="La Scola B."/>
            <person name="Croce O."/>
        </authorList>
    </citation>
    <scope>NUCLEOTIDE SEQUENCE [LARGE SCALE GENOMIC DNA]</scope>
    <source>
        <strain evidence="2 3">76713</strain>
    </source>
</reference>
<accession>A0A090MR73</accession>
<evidence type="ECO:0000313" key="2">
    <source>
        <dbReference type="EMBL" id="CEG08144.1"/>
    </source>
</evidence>
<name>A0A090MR73_AFIFE</name>
<evidence type="ECO:0000313" key="3">
    <source>
        <dbReference type="Proteomes" id="UP000035762"/>
    </source>
</evidence>
<proteinExistence type="predicted"/>
<dbReference type="OrthoDB" id="8128947at2"/>
<dbReference type="RefSeq" id="WP_009339404.1">
    <property type="nucleotide sequence ID" value="NZ_CCAZ020000001.1"/>
</dbReference>
<dbReference type="AlphaFoldDB" id="A0A090MR73"/>
<evidence type="ECO:0000256" key="1">
    <source>
        <dbReference type="SAM" id="SignalP"/>
    </source>
</evidence>
<evidence type="ECO:0008006" key="4">
    <source>
        <dbReference type="Google" id="ProtNLM"/>
    </source>
</evidence>
<organism evidence="2 3">
    <name type="scientific">Afipia felis</name>
    <name type="common">Cat scratch disease bacillus</name>
    <dbReference type="NCBI Taxonomy" id="1035"/>
    <lineage>
        <taxon>Bacteria</taxon>
        <taxon>Pseudomonadati</taxon>
        <taxon>Pseudomonadota</taxon>
        <taxon>Alphaproteobacteria</taxon>
        <taxon>Hyphomicrobiales</taxon>
        <taxon>Nitrobacteraceae</taxon>
        <taxon>Afipia</taxon>
    </lineage>
</organism>
<dbReference type="PROSITE" id="PS51257">
    <property type="entry name" value="PROKAR_LIPOPROTEIN"/>
    <property type="match status" value="1"/>
</dbReference>
<feature type="signal peptide" evidence="1">
    <location>
        <begin position="1"/>
        <end position="30"/>
    </location>
</feature>
<dbReference type="Proteomes" id="UP000035762">
    <property type="component" value="Unassembled WGS sequence"/>
</dbReference>
<keyword evidence="1" id="KW-0732">Signal</keyword>
<protein>
    <recommendedName>
        <fullName evidence="4">Membrane-bound lysozyme-inhibitor of c-type lysozyme</fullName>
    </recommendedName>
</protein>
<gene>
    <name evidence="2" type="ORF">BN961_01556</name>
</gene>
<sequence length="129" mass="13776">MMIQRTLIASSALFALAFSIACTTATPAKANCADFVLSCDNGRDYPFCPRAVSPEGDVVTGTLSLAPHSAVRMRLIPMGVGYRYAGRGIWFDGMQDQALLFLHKNASVSCTVSRQTLDPAAPAVLYTKG</sequence>